<evidence type="ECO:0000313" key="1">
    <source>
        <dbReference type="EMBL" id="ABP68889.1"/>
    </source>
</evidence>
<reference evidence="1" key="1">
    <citation type="journal article" date="2008" name="Appl. Environ. Microbiol.">
        <title>Direct identification of a bacterial manganese(II) oxidase, the multicopper oxidase MnxG, from spores of several different marine Bacillus species.</title>
        <authorList>
            <person name="Dick G.J."/>
            <person name="Torpey J.W."/>
            <person name="Beveridge T.J."/>
            <person name="Tebo B.M."/>
        </authorList>
    </citation>
    <scope>NUCLEOTIDE SEQUENCE</scope>
    <source>
        <strain evidence="1">PL-12</strain>
    </source>
</reference>
<keyword evidence="2" id="KW-0002">3D-structure</keyword>
<dbReference type="AlphaFoldDB" id="A7KBU6"/>
<dbReference type="EMBL" id="EF158106">
    <property type="protein sequence ID" value="ABP68889.1"/>
    <property type="molecule type" value="Genomic_DNA"/>
</dbReference>
<proteinExistence type="evidence at protein level"/>
<gene>
    <name evidence="1" type="primary">mnxF</name>
</gene>
<sequence>MEALFPMSTDYSKMTDVNEIHDSAILEHFRNGIGHKTLVISPSYPYMFVGIIKELIGDTVMIDVETTHFAQLENREWYIHIHNIEVFYIERPGAPKIPKLEDY</sequence>
<name>A7KBU6_9BACI</name>
<protein>
    <submittedName>
        <fullName evidence="1">MnxF</fullName>
    </submittedName>
</protein>
<dbReference type="EMDB" id="EMD-45001"/>
<accession>A7KBU6</accession>
<dbReference type="SMR" id="A7KBU6"/>
<evidence type="ECO:0007829" key="2">
    <source>
        <dbReference type="PDB" id="9BXA"/>
    </source>
</evidence>
<reference evidence="2" key="3">
    <citation type="journal article" date="2024" name="J. Am. Chem. Soc.">
        <title>Cryo-EM Structure of the Mnx Protein Complex Reveals a Tunnel Framework for the Mechanism of Manganese Biomineralization.</title>
        <authorList>
            <person name="Novikova I.V."/>
            <person name="Soldatova A.V."/>
            <person name="Moser T.H."/>
            <person name="Thibert S.M."/>
            <person name="Romano C.A."/>
            <person name="Zhou M."/>
            <person name="Tebo B.M."/>
            <person name="Evans J.E."/>
            <person name="Spiro T.G."/>
        </authorList>
    </citation>
    <scope>STRUCTURE BY ELECTRON MICROSCOPY (3.37 ANGSTROMS)</scope>
</reference>
<reference evidence="1" key="2">
    <citation type="submission" date="2018-07" db="EMBL/GenBank/DDBJ databases">
        <authorList>
            <person name="Quirk P.G."/>
            <person name="Krulwich T.A."/>
        </authorList>
    </citation>
    <scope>NUCLEOTIDE SEQUENCE</scope>
    <source>
        <strain evidence="1">PL-12</strain>
    </source>
</reference>
<organism evidence="1">
    <name type="scientific">Bacillus sp. PL-12</name>
    <dbReference type="NCBI Taxonomy" id="161537"/>
    <lineage>
        <taxon>Bacteria</taxon>
        <taxon>Bacillati</taxon>
        <taxon>Bacillota</taxon>
        <taxon>Bacilli</taxon>
        <taxon>Bacillales</taxon>
        <taxon>Bacillaceae</taxon>
        <taxon>Bacillus</taxon>
    </lineage>
</organism>
<dbReference type="PDB" id="9BXA">
    <property type="method" value="EM"/>
    <property type="resolution" value="3.37 A"/>
    <property type="chains" value="E/F/G=1-103"/>
</dbReference>